<feature type="transmembrane region" description="Helical" evidence="11">
    <location>
        <begin position="36"/>
        <end position="57"/>
    </location>
</feature>
<dbReference type="GO" id="GO:0005886">
    <property type="term" value="C:plasma membrane"/>
    <property type="evidence" value="ECO:0007669"/>
    <property type="project" value="UniProtKB-SubCell"/>
</dbReference>
<evidence type="ECO:0000256" key="10">
    <source>
        <dbReference type="RuleBase" id="RU003879"/>
    </source>
</evidence>
<evidence type="ECO:0000256" key="9">
    <source>
        <dbReference type="ARBA" id="ARBA00023306"/>
    </source>
</evidence>
<evidence type="ECO:0000256" key="4">
    <source>
        <dbReference type="ARBA" id="ARBA00022519"/>
    </source>
</evidence>
<keyword evidence="5" id="KW-0132">Cell division</keyword>
<dbReference type="PANTHER" id="PTHR30558">
    <property type="entry name" value="EXBD MEMBRANE COMPONENT OF PMF-DRIVEN MACROMOLECULE IMPORT SYSTEM"/>
    <property type="match status" value="1"/>
</dbReference>
<dbReference type="InterPro" id="IPR014168">
    <property type="entry name" value="Tol-Pal_TolR"/>
</dbReference>
<keyword evidence="9" id="KW-0131">Cell cycle</keyword>
<reference evidence="13" key="1">
    <citation type="submission" date="2017-03" db="EMBL/GenBank/DDBJ databases">
        <authorList>
            <person name="Safronova V.I."/>
            <person name="Sazanova A.L."/>
            <person name="Chirak E.R."/>
        </authorList>
    </citation>
    <scope>NUCLEOTIDE SEQUENCE [LARGE SCALE GENOMIC DNA]</scope>
    <source>
        <strain evidence="13">Ach-343</strain>
    </source>
</reference>
<proteinExistence type="inferred from homology"/>
<accession>A0A2W7CC36</accession>
<comment type="similarity">
    <text evidence="2 10">Belongs to the ExbD/TolR family.</text>
</comment>
<dbReference type="NCBIfam" id="TIGR02801">
    <property type="entry name" value="tolR"/>
    <property type="match status" value="1"/>
</dbReference>
<dbReference type="InterPro" id="IPR003400">
    <property type="entry name" value="ExbD"/>
</dbReference>
<evidence type="ECO:0000256" key="6">
    <source>
        <dbReference type="ARBA" id="ARBA00022692"/>
    </source>
</evidence>
<evidence type="ECO:0000256" key="8">
    <source>
        <dbReference type="ARBA" id="ARBA00023136"/>
    </source>
</evidence>
<organism evidence="12 13">
    <name type="scientific">Mesorhizobium kowhaii</name>
    <dbReference type="NCBI Taxonomy" id="1300272"/>
    <lineage>
        <taxon>Bacteria</taxon>
        <taxon>Pseudomonadati</taxon>
        <taxon>Pseudomonadota</taxon>
        <taxon>Alphaproteobacteria</taxon>
        <taxon>Hyphomicrobiales</taxon>
        <taxon>Phyllobacteriaceae</taxon>
        <taxon>Mesorhizobium</taxon>
    </lineage>
</organism>
<keyword evidence="7 11" id="KW-1133">Transmembrane helix</keyword>
<keyword evidence="3" id="KW-1003">Cell membrane</keyword>
<dbReference type="EMBL" id="MZXV01000076">
    <property type="protein sequence ID" value="PZV34033.1"/>
    <property type="molecule type" value="Genomic_DNA"/>
</dbReference>
<keyword evidence="10" id="KW-0653">Protein transport</keyword>
<dbReference type="GO" id="GO:0051301">
    <property type="term" value="P:cell division"/>
    <property type="evidence" value="ECO:0007669"/>
    <property type="project" value="UniProtKB-KW"/>
</dbReference>
<keyword evidence="8 11" id="KW-0472">Membrane</keyword>
<protein>
    <submittedName>
        <fullName evidence="12">Protein TolR</fullName>
    </submittedName>
</protein>
<dbReference type="AlphaFoldDB" id="A0A2W7CC36"/>
<dbReference type="RefSeq" id="WP_111548317.1">
    <property type="nucleotide sequence ID" value="NZ_JBHLYT010000033.1"/>
</dbReference>
<dbReference type="Gene3D" id="3.30.420.270">
    <property type="match status" value="1"/>
</dbReference>
<evidence type="ECO:0000256" key="7">
    <source>
        <dbReference type="ARBA" id="ARBA00022989"/>
    </source>
</evidence>
<dbReference type="PANTHER" id="PTHR30558:SF7">
    <property type="entry name" value="TOL-PAL SYSTEM PROTEIN TOLR"/>
    <property type="match status" value="1"/>
</dbReference>
<keyword evidence="4" id="KW-0997">Cell inner membrane</keyword>
<comment type="caution">
    <text evidence="12">The sequence shown here is derived from an EMBL/GenBank/DDBJ whole genome shotgun (WGS) entry which is preliminary data.</text>
</comment>
<evidence type="ECO:0000256" key="11">
    <source>
        <dbReference type="SAM" id="Phobius"/>
    </source>
</evidence>
<gene>
    <name evidence="12" type="ORF">B5V02_33545</name>
</gene>
<evidence type="ECO:0000256" key="3">
    <source>
        <dbReference type="ARBA" id="ARBA00022475"/>
    </source>
</evidence>
<keyword evidence="13" id="KW-1185">Reference proteome</keyword>
<evidence type="ECO:0000313" key="13">
    <source>
        <dbReference type="Proteomes" id="UP000248616"/>
    </source>
</evidence>
<evidence type="ECO:0000313" key="12">
    <source>
        <dbReference type="EMBL" id="PZV34033.1"/>
    </source>
</evidence>
<name>A0A2W7CC36_9HYPH</name>
<dbReference type="OrthoDB" id="9798629at2"/>
<dbReference type="Proteomes" id="UP000248616">
    <property type="component" value="Unassembled WGS sequence"/>
</dbReference>
<keyword evidence="6 10" id="KW-0812">Transmembrane</keyword>
<comment type="subcellular location">
    <subcellularLocation>
        <location evidence="1">Cell membrane</location>
        <topology evidence="1">Single-pass membrane protein</topology>
    </subcellularLocation>
    <subcellularLocation>
        <location evidence="10">Cell membrane</location>
        <topology evidence="10">Single-pass type II membrane protein</topology>
    </subcellularLocation>
</comment>
<evidence type="ECO:0000256" key="1">
    <source>
        <dbReference type="ARBA" id="ARBA00004162"/>
    </source>
</evidence>
<evidence type="ECO:0000256" key="2">
    <source>
        <dbReference type="ARBA" id="ARBA00005811"/>
    </source>
</evidence>
<dbReference type="GO" id="GO:0015031">
    <property type="term" value="P:protein transport"/>
    <property type="evidence" value="ECO:0007669"/>
    <property type="project" value="UniProtKB-KW"/>
</dbReference>
<dbReference type="Pfam" id="PF02472">
    <property type="entry name" value="ExbD"/>
    <property type="match status" value="1"/>
</dbReference>
<evidence type="ECO:0000256" key="5">
    <source>
        <dbReference type="ARBA" id="ARBA00022618"/>
    </source>
</evidence>
<sequence>MGMSVGMGGRGGRGHRRRGRHHALMSEINVTPMVDVMLVLLIIFMVAAPMLTVGVPIDLPDTQAKAMNADTQPITVSINAAGQIYLQETEIPIEELVAKLQAISKTGYEERIFIRGDKSTDYGTAMKVMARISSAGYKNIGLVSLQEQDQ</sequence>
<keyword evidence="10" id="KW-0813">Transport</keyword>
<dbReference type="GO" id="GO:0022857">
    <property type="term" value="F:transmembrane transporter activity"/>
    <property type="evidence" value="ECO:0007669"/>
    <property type="project" value="InterPro"/>
</dbReference>